<dbReference type="PANTHER" id="PTHR34504">
    <property type="entry name" value="ANTITOXIN HICB"/>
    <property type="match status" value="1"/>
</dbReference>
<organism evidence="2">
    <name type="scientific">marine sediment metagenome</name>
    <dbReference type="NCBI Taxonomy" id="412755"/>
    <lineage>
        <taxon>unclassified sequences</taxon>
        <taxon>metagenomes</taxon>
        <taxon>ecological metagenomes</taxon>
    </lineage>
</organism>
<gene>
    <name evidence="2" type="ORF">LCGC14_2999580</name>
</gene>
<sequence length="119" mass="13153">MLDRLEDYMKLPYSITVVPDQTTEGSLCYVASHPELPGCMSHGDNPEEAISNLSKAKELYIKTLLRKGESIPLSKSSTVAIWQIASAEAVIPSENPYLVRGEVNAIESLEQNREEITTT</sequence>
<comment type="caution">
    <text evidence="2">The sequence shown here is derived from an EMBL/GenBank/DDBJ whole genome shotgun (WGS) entry which is preliminary data.</text>
</comment>
<dbReference type="InterPro" id="IPR051404">
    <property type="entry name" value="TA_system_antitoxin"/>
</dbReference>
<dbReference type="AlphaFoldDB" id="A0A0F8X1G8"/>
<feature type="domain" description="HicB-like antitoxin of toxin-antitoxin system" evidence="1">
    <location>
        <begin position="27"/>
        <end position="79"/>
    </location>
</feature>
<proteinExistence type="predicted"/>
<dbReference type="EMBL" id="LAZR01061764">
    <property type="protein sequence ID" value="KKK62912.1"/>
    <property type="molecule type" value="Genomic_DNA"/>
</dbReference>
<evidence type="ECO:0000313" key="2">
    <source>
        <dbReference type="EMBL" id="KKK62912.1"/>
    </source>
</evidence>
<reference evidence="2" key="1">
    <citation type="journal article" date="2015" name="Nature">
        <title>Complex archaea that bridge the gap between prokaryotes and eukaryotes.</title>
        <authorList>
            <person name="Spang A."/>
            <person name="Saw J.H."/>
            <person name="Jorgensen S.L."/>
            <person name="Zaremba-Niedzwiedzka K."/>
            <person name="Martijn J."/>
            <person name="Lind A.E."/>
            <person name="van Eijk R."/>
            <person name="Schleper C."/>
            <person name="Guy L."/>
            <person name="Ettema T.J."/>
        </authorList>
    </citation>
    <scope>NUCLEOTIDE SEQUENCE</scope>
</reference>
<dbReference type="SUPFAM" id="SSF143100">
    <property type="entry name" value="TTHA1013/TTHA0281-like"/>
    <property type="match status" value="1"/>
</dbReference>
<name>A0A0F8X1G8_9ZZZZ</name>
<dbReference type="InterPro" id="IPR035069">
    <property type="entry name" value="TTHA1013/TTHA0281-like"/>
</dbReference>
<dbReference type="Pfam" id="PF15919">
    <property type="entry name" value="HicB_lk_antitox"/>
    <property type="match status" value="1"/>
</dbReference>
<dbReference type="PANTHER" id="PTHR34504:SF2">
    <property type="entry name" value="UPF0150 PROTEIN SSL0259"/>
    <property type="match status" value="1"/>
</dbReference>
<protein>
    <recommendedName>
        <fullName evidence="1">HicB-like antitoxin of toxin-antitoxin system domain-containing protein</fullName>
    </recommendedName>
</protein>
<dbReference type="InterPro" id="IPR031807">
    <property type="entry name" value="HicB-like"/>
</dbReference>
<dbReference type="Gene3D" id="3.30.160.250">
    <property type="match status" value="1"/>
</dbReference>
<accession>A0A0F8X1G8</accession>
<evidence type="ECO:0000259" key="1">
    <source>
        <dbReference type="Pfam" id="PF15919"/>
    </source>
</evidence>